<keyword evidence="3" id="KW-0540">Nuclease</keyword>
<dbReference type="Proteomes" id="UP000233786">
    <property type="component" value="Unassembled WGS sequence"/>
</dbReference>
<keyword evidence="3" id="KW-0255">Endonuclease</keyword>
<evidence type="ECO:0000256" key="1">
    <source>
        <dbReference type="SAM" id="Phobius"/>
    </source>
</evidence>
<reference evidence="3" key="1">
    <citation type="submission" date="2017-12" db="EMBL/GenBank/DDBJ databases">
        <title>Sequencing the genomes of 1000 Actinobacteria strains.</title>
        <authorList>
            <person name="Klenk H.-P."/>
        </authorList>
    </citation>
    <scope>NUCLEOTIDE SEQUENCE [LARGE SCALE GENOMIC DNA]</scope>
    <source>
        <strain evidence="3">DSM 44228</strain>
    </source>
</reference>
<accession>A0A2N3Y9U4</accession>
<feature type="transmembrane region" description="Helical" evidence="1">
    <location>
        <begin position="7"/>
        <end position="28"/>
    </location>
</feature>
<dbReference type="RefSeq" id="WP_010305463.1">
    <property type="nucleotide sequence ID" value="NZ_CP061007.1"/>
</dbReference>
<proteinExistence type="predicted"/>
<keyword evidence="1" id="KW-0812">Transmembrane</keyword>
<organism evidence="3 4">
    <name type="scientific">Saccharopolyspora spinosa</name>
    <dbReference type="NCBI Taxonomy" id="60894"/>
    <lineage>
        <taxon>Bacteria</taxon>
        <taxon>Bacillati</taxon>
        <taxon>Actinomycetota</taxon>
        <taxon>Actinomycetes</taxon>
        <taxon>Pseudonocardiales</taxon>
        <taxon>Pseudonocardiaceae</taxon>
        <taxon>Saccharopolyspora</taxon>
    </lineage>
</organism>
<feature type="domain" description="HNH nuclease" evidence="2">
    <location>
        <begin position="165"/>
        <end position="215"/>
    </location>
</feature>
<dbReference type="InterPro" id="IPR052892">
    <property type="entry name" value="NA-targeting_endonuclease"/>
</dbReference>
<dbReference type="STRING" id="994479.GCA_000194155_00251"/>
<keyword evidence="4" id="KW-1185">Reference proteome</keyword>
<dbReference type="SMART" id="SM00507">
    <property type="entry name" value="HNHc"/>
    <property type="match status" value="1"/>
</dbReference>
<gene>
    <name evidence="3" type="ORF">A8926_7904</name>
</gene>
<keyword evidence="3" id="KW-0378">Hydrolase</keyword>
<protein>
    <submittedName>
        <fullName evidence="3">HNH endonuclease</fullName>
    </submittedName>
</protein>
<evidence type="ECO:0000259" key="2">
    <source>
        <dbReference type="SMART" id="SM00507"/>
    </source>
</evidence>
<dbReference type="AlphaFoldDB" id="A0A2N3Y9U4"/>
<evidence type="ECO:0000313" key="4">
    <source>
        <dbReference type="Proteomes" id="UP000233786"/>
    </source>
</evidence>
<dbReference type="GO" id="GO:0004519">
    <property type="term" value="F:endonuclease activity"/>
    <property type="evidence" value="ECO:0007669"/>
    <property type="project" value="UniProtKB-KW"/>
</dbReference>
<dbReference type="GO" id="GO:0008270">
    <property type="term" value="F:zinc ion binding"/>
    <property type="evidence" value="ECO:0007669"/>
    <property type="project" value="InterPro"/>
</dbReference>
<evidence type="ECO:0000313" key="3">
    <source>
        <dbReference type="EMBL" id="PKW19717.1"/>
    </source>
</evidence>
<dbReference type="CDD" id="cd00085">
    <property type="entry name" value="HNHc"/>
    <property type="match status" value="1"/>
</dbReference>
<dbReference type="Gene3D" id="1.10.30.50">
    <property type="match status" value="1"/>
</dbReference>
<keyword evidence="1" id="KW-0472">Membrane</keyword>
<dbReference type="GO" id="GO:0003676">
    <property type="term" value="F:nucleic acid binding"/>
    <property type="evidence" value="ECO:0007669"/>
    <property type="project" value="InterPro"/>
</dbReference>
<dbReference type="InterPro" id="IPR003615">
    <property type="entry name" value="HNH_nuc"/>
</dbReference>
<dbReference type="InterPro" id="IPR002711">
    <property type="entry name" value="HNH"/>
</dbReference>
<keyword evidence="1" id="KW-1133">Transmembrane helix</keyword>
<dbReference type="PANTHER" id="PTHR33877:SF1">
    <property type="entry name" value="TYPE IV METHYL-DIRECTED RESTRICTION ENZYME ECOKMCRA"/>
    <property type="match status" value="1"/>
</dbReference>
<dbReference type="Pfam" id="PF01844">
    <property type="entry name" value="HNH"/>
    <property type="match status" value="1"/>
</dbReference>
<name>A0A2N3Y9U4_SACSN</name>
<dbReference type="PANTHER" id="PTHR33877">
    <property type="entry name" value="SLL1193 PROTEIN"/>
    <property type="match status" value="1"/>
</dbReference>
<comment type="caution">
    <text evidence="3">The sequence shown here is derived from an EMBL/GenBank/DDBJ whole genome shotgun (WGS) entry which is preliminary data.</text>
</comment>
<dbReference type="OrthoDB" id="3823469at2"/>
<sequence length="221" mass="25140">MAGFVDSVLNLVLLAALVFVLVAGLSLWQRRWPKTPAFARPRGTSSTQLRSDGNADIFHDRGFLFRRRWFFVGTGCPPTRIDRRRLDGMRVEQLNRPARVASSGGRTWWWFESSFYWESGGYSAQDVVALVRDRQRKEKAKLDRAHLLLNTDARSPGRRPAIPREVKMRVFQRDNGRCVQCGTDFEIQYDHIIPVALGGSSTEENLQLLCAQCNQSKGANL</sequence>
<dbReference type="EMBL" id="PJNB01000001">
    <property type="protein sequence ID" value="PKW19717.1"/>
    <property type="molecule type" value="Genomic_DNA"/>
</dbReference>